<evidence type="ECO:0000259" key="1">
    <source>
        <dbReference type="Pfam" id="PF01261"/>
    </source>
</evidence>
<dbReference type="Gene3D" id="3.20.20.150">
    <property type="entry name" value="Divalent-metal-dependent TIM barrel enzymes"/>
    <property type="match status" value="1"/>
</dbReference>
<proteinExistence type="predicted"/>
<organism evidence="2 3">
    <name type="scientific">Mesorhizobium zhangyense</name>
    <dbReference type="NCBI Taxonomy" id="1776730"/>
    <lineage>
        <taxon>Bacteria</taxon>
        <taxon>Pseudomonadati</taxon>
        <taxon>Pseudomonadota</taxon>
        <taxon>Alphaproteobacteria</taxon>
        <taxon>Hyphomicrobiales</taxon>
        <taxon>Phyllobacteriaceae</taxon>
        <taxon>Mesorhizobium</taxon>
    </lineage>
</organism>
<dbReference type="AlphaFoldDB" id="A0A7C9R728"/>
<dbReference type="InterPro" id="IPR050312">
    <property type="entry name" value="IolE/XylAMocC-like"/>
</dbReference>
<accession>A0A7C9R728</accession>
<dbReference type="Proteomes" id="UP000481252">
    <property type="component" value="Unassembled WGS sequence"/>
</dbReference>
<reference evidence="2 3" key="1">
    <citation type="submission" date="2020-02" db="EMBL/GenBank/DDBJ databases">
        <title>Genome sequence of the type strain CGMCC 1.15528 of Mesorhizobium zhangyense.</title>
        <authorList>
            <person name="Gao J."/>
            <person name="Sun J."/>
        </authorList>
    </citation>
    <scope>NUCLEOTIDE SEQUENCE [LARGE SCALE GENOMIC DNA]</scope>
    <source>
        <strain evidence="2 3">CGMCC 1.15528</strain>
    </source>
</reference>
<name>A0A7C9R728_9HYPH</name>
<dbReference type="RefSeq" id="WP_165117260.1">
    <property type="nucleotide sequence ID" value="NZ_JAAKZG010000004.1"/>
</dbReference>
<comment type="caution">
    <text evidence="2">The sequence shown here is derived from an EMBL/GenBank/DDBJ whole genome shotgun (WGS) entry which is preliminary data.</text>
</comment>
<dbReference type="SUPFAM" id="SSF51658">
    <property type="entry name" value="Xylose isomerase-like"/>
    <property type="match status" value="1"/>
</dbReference>
<sequence length="284" mass="31267">MSTFGLHTFAIAPVWDIARIDPQMDRLKEHGVGLLEIPMFRPQEIDTKRTRSFATHYKVELFASLGLPASLDVVERPEEGLEYLESAFRVCAEVGSFGLGGMTYGAIGKTTGRARTKKEIDSICRFLERAAKTAKAYGVKIGIEPCNRYETHLINRGIDAARIIERIGAENIFIHLDTYHMHIEEESFAAVLETAAPYLGYVQVSEANRGVPGRGMLNWDAAFKAMADVGYEGPITLESMNRVDADVAGKSDVWGSVDENPDDVIEVGLPFLRDAARKAGLTLG</sequence>
<dbReference type="InterPro" id="IPR036237">
    <property type="entry name" value="Xyl_isomerase-like_sf"/>
</dbReference>
<dbReference type="GO" id="GO:0016853">
    <property type="term" value="F:isomerase activity"/>
    <property type="evidence" value="ECO:0007669"/>
    <property type="project" value="UniProtKB-KW"/>
</dbReference>
<dbReference type="EMBL" id="JAAKZG010000004">
    <property type="protein sequence ID" value="NGN41635.1"/>
    <property type="molecule type" value="Genomic_DNA"/>
</dbReference>
<gene>
    <name evidence="2" type="ORF">G6N74_11190</name>
</gene>
<dbReference type="PANTHER" id="PTHR12110:SF41">
    <property type="entry name" value="INOSOSE DEHYDRATASE"/>
    <property type="match status" value="1"/>
</dbReference>
<feature type="domain" description="Xylose isomerase-like TIM barrel" evidence="1">
    <location>
        <begin position="25"/>
        <end position="260"/>
    </location>
</feature>
<keyword evidence="3" id="KW-1185">Reference proteome</keyword>
<evidence type="ECO:0000313" key="2">
    <source>
        <dbReference type="EMBL" id="NGN41635.1"/>
    </source>
</evidence>
<dbReference type="Pfam" id="PF01261">
    <property type="entry name" value="AP_endonuc_2"/>
    <property type="match status" value="1"/>
</dbReference>
<evidence type="ECO:0000313" key="3">
    <source>
        <dbReference type="Proteomes" id="UP000481252"/>
    </source>
</evidence>
<dbReference type="InterPro" id="IPR013022">
    <property type="entry name" value="Xyl_isomerase-like_TIM-brl"/>
</dbReference>
<dbReference type="PANTHER" id="PTHR12110">
    <property type="entry name" value="HYDROXYPYRUVATE ISOMERASE"/>
    <property type="match status" value="1"/>
</dbReference>
<keyword evidence="2" id="KW-0413">Isomerase</keyword>
<protein>
    <submittedName>
        <fullName evidence="2">Sugar phosphate isomerase/epimerase</fullName>
    </submittedName>
</protein>